<comment type="caution">
    <text evidence="5">The sequence shown here is derived from an EMBL/GenBank/DDBJ whole genome shotgun (WGS) entry which is preliminary data.</text>
</comment>
<dbReference type="Pfam" id="PF01232">
    <property type="entry name" value="Mannitol_dh"/>
    <property type="match status" value="1"/>
</dbReference>
<dbReference type="Gene3D" id="1.10.1040.10">
    <property type="entry name" value="N-(1-d-carboxylethyl)-l-norvaline Dehydrogenase, domain 2"/>
    <property type="match status" value="1"/>
</dbReference>
<evidence type="ECO:0000259" key="3">
    <source>
        <dbReference type="Pfam" id="PF01232"/>
    </source>
</evidence>
<evidence type="ECO:0000313" key="5">
    <source>
        <dbReference type="EMBL" id="GAB34856.1"/>
    </source>
</evidence>
<keyword evidence="6" id="KW-1185">Reference proteome</keyword>
<evidence type="ECO:0000313" key="6">
    <source>
        <dbReference type="Proteomes" id="UP000005038"/>
    </source>
</evidence>
<dbReference type="PANTHER" id="PTHR43362">
    <property type="entry name" value="MANNITOL DEHYDROGENASE DSF1-RELATED"/>
    <property type="match status" value="1"/>
</dbReference>
<sequence length="490" mass="53650">MSIRLDNNALPSITRTPTPDYDRTQAGVGFVHFGVGGFHRAHQAMYIDRVLAEHDSLSWGICGVGIRPADRAMRDALVPQDCLYTLTLKSPDGAVDTSVIGSILEYLYAPDDPEAVLTRLADPDTHIVSLTITEGGYNFSPATGEFDAENPDIVADLRGDRPPATVFGLVTEGLARRRAQGISSFTVMSCDNIAGNGHVARSTFLAYARLRAPDLAEWIDAHTAFPNSMVDRITPVTPPGLAAEVEARTGIIDNWPVVAEPFTQWVLEDSFADGRPPLERVGVQLVDDVTPYELMKLRLLNASHQALCYFGYLLGYRFVHDAAADPDLRELLRRYMMTEAKPTLAPLPGVDVDAYIETLLERFGNPAIADTIARLCQDSSDRIPKWLVPVIRERLDAGGRADLAAAVVASWTRYAEGVDENGDPITVDDPKAAELVPLARKSRTEPLAFVSDRSLFGDLADRAGFTEPYTRALESLRSKGSRDTLRELLS</sequence>
<dbReference type="AlphaFoldDB" id="H5TMZ8"/>
<dbReference type="Pfam" id="PF08125">
    <property type="entry name" value="Mannitol_dh_C"/>
    <property type="match status" value="1"/>
</dbReference>
<dbReference type="InterPro" id="IPR000669">
    <property type="entry name" value="Mannitol_DH"/>
</dbReference>
<evidence type="ECO:0000256" key="1">
    <source>
        <dbReference type="ARBA" id="ARBA00023002"/>
    </source>
</evidence>
<dbReference type="InterPro" id="IPR050988">
    <property type="entry name" value="Mannitol_DH/Oxidoreductase"/>
</dbReference>
<reference evidence="5" key="1">
    <citation type="submission" date="2012-02" db="EMBL/GenBank/DDBJ databases">
        <title>Whole genome shotgun sequence of Gordonia otitidis NBRC 100426.</title>
        <authorList>
            <person name="Yoshida I."/>
            <person name="Hosoyama A."/>
            <person name="Tsuchikane K."/>
            <person name="Katsumata H."/>
            <person name="Yamazaki S."/>
            <person name="Fujita N."/>
        </authorList>
    </citation>
    <scope>NUCLEOTIDE SEQUENCE [LARGE SCALE GENOMIC DNA]</scope>
    <source>
        <strain evidence="5">NBRC 100426</strain>
    </source>
</reference>
<dbReference type="EMBL" id="BAFB01000127">
    <property type="protein sequence ID" value="GAB34856.1"/>
    <property type="molecule type" value="Genomic_DNA"/>
</dbReference>
<dbReference type="SUPFAM" id="SSF51735">
    <property type="entry name" value="NAD(P)-binding Rossmann-fold domains"/>
    <property type="match status" value="1"/>
</dbReference>
<protein>
    <submittedName>
        <fullName evidence="5">Mannitol dehydrogenase</fullName>
    </submittedName>
</protein>
<dbReference type="Proteomes" id="UP000005038">
    <property type="component" value="Unassembled WGS sequence"/>
</dbReference>
<evidence type="ECO:0000256" key="2">
    <source>
        <dbReference type="ARBA" id="ARBA00048615"/>
    </source>
</evidence>
<dbReference type="RefSeq" id="WP_007239085.1">
    <property type="nucleotide sequence ID" value="NZ_BAFB01000127.1"/>
</dbReference>
<dbReference type="PRINTS" id="PR00084">
    <property type="entry name" value="MTLDHDRGNASE"/>
</dbReference>
<dbReference type="STRING" id="1108044.GOOTI_127_00110"/>
<gene>
    <name evidence="5" type="ORF">GOOTI_127_00110</name>
</gene>
<dbReference type="SUPFAM" id="SSF48179">
    <property type="entry name" value="6-phosphogluconate dehydrogenase C-terminal domain-like"/>
    <property type="match status" value="1"/>
</dbReference>
<dbReference type="InterPro" id="IPR036291">
    <property type="entry name" value="NAD(P)-bd_dom_sf"/>
</dbReference>
<dbReference type="OrthoDB" id="271711at2"/>
<dbReference type="InterPro" id="IPR013118">
    <property type="entry name" value="Mannitol_DH_C"/>
</dbReference>
<dbReference type="InterPro" id="IPR013131">
    <property type="entry name" value="Mannitol_DH_N"/>
</dbReference>
<evidence type="ECO:0000259" key="4">
    <source>
        <dbReference type="Pfam" id="PF08125"/>
    </source>
</evidence>
<organism evidence="5 6">
    <name type="scientific">Gordonia otitidis (strain DSM 44809 / CCUG 52243 / JCM 12355 / NBRC 100426 / IFM 10032)</name>
    <dbReference type="NCBI Taxonomy" id="1108044"/>
    <lineage>
        <taxon>Bacteria</taxon>
        <taxon>Bacillati</taxon>
        <taxon>Actinomycetota</taxon>
        <taxon>Actinomycetes</taxon>
        <taxon>Mycobacteriales</taxon>
        <taxon>Gordoniaceae</taxon>
        <taxon>Gordonia</taxon>
    </lineage>
</organism>
<accession>H5TMZ8</accession>
<dbReference type="PANTHER" id="PTHR43362:SF1">
    <property type="entry name" value="MANNITOL DEHYDROGENASE 2-RELATED"/>
    <property type="match status" value="1"/>
</dbReference>
<dbReference type="GO" id="GO:0008926">
    <property type="term" value="F:mannitol-1-phosphate 5-dehydrogenase activity"/>
    <property type="evidence" value="ECO:0007669"/>
    <property type="project" value="UniProtKB-EC"/>
</dbReference>
<name>H5TMZ8_GORO1</name>
<dbReference type="InterPro" id="IPR013328">
    <property type="entry name" value="6PGD_dom2"/>
</dbReference>
<comment type="catalytic activity">
    <reaction evidence="2">
        <text>D-mannitol 1-phosphate + NAD(+) = beta-D-fructose 6-phosphate + NADH + H(+)</text>
        <dbReference type="Rhea" id="RHEA:19661"/>
        <dbReference type="ChEBI" id="CHEBI:15378"/>
        <dbReference type="ChEBI" id="CHEBI:57540"/>
        <dbReference type="ChEBI" id="CHEBI:57634"/>
        <dbReference type="ChEBI" id="CHEBI:57945"/>
        <dbReference type="ChEBI" id="CHEBI:61381"/>
        <dbReference type="EC" id="1.1.1.17"/>
    </reaction>
</comment>
<feature type="domain" description="Mannitol dehydrogenase N-terminal" evidence="3">
    <location>
        <begin position="30"/>
        <end position="279"/>
    </location>
</feature>
<dbReference type="InterPro" id="IPR008927">
    <property type="entry name" value="6-PGluconate_DH-like_C_sf"/>
</dbReference>
<feature type="domain" description="Mannitol dehydrogenase C-terminal" evidence="4">
    <location>
        <begin position="288"/>
        <end position="476"/>
    </location>
</feature>
<keyword evidence="1" id="KW-0560">Oxidoreductase</keyword>
<proteinExistence type="predicted"/>
<dbReference type="Gene3D" id="3.40.50.720">
    <property type="entry name" value="NAD(P)-binding Rossmann-like Domain"/>
    <property type="match status" value="1"/>
</dbReference>